<evidence type="ECO:0000256" key="1">
    <source>
        <dbReference type="ARBA" id="ARBA00006484"/>
    </source>
</evidence>
<evidence type="ECO:0000313" key="4">
    <source>
        <dbReference type="Proteomes" id="UP000198906"/>
    </source>
</evidence>
<reference evidence="4" key="1">
    <citation type="submission" date="2016-06" db="EMBL/GenBank/DDBJ databases">
        <authorList>
            <person name="Varghese N."/>
        </authorList>
    </citation>
    <scope>NUCLEOTIDE SEQUENCE [LARGE SCALE GENOMIC DNA]</scope>
    <source>
        <strain evidence="4">DSM 46123</strain>
    </source>
</reference>
<dbReference type="InterPro" id="IPR036291">
    <property type="entry name" value="NAD(P)-bd_dom_sf"/>
</dbReference>
<dbReference type="EMBL" id="FMHU01000001">
    <property type="protein sequence ID" value="SCL19938.1"/>
    <property type="molecule type" value="Genomic_DNA"/>
</dbReference>
<keyword evidence="2" id="KW-0560">Oxidoreductase</keyword>
<evidence type="ECO:0000256" key="2">
    <source>
        <dbReference type="ARBA" id="ARBA00023002"/>
    </source>
</evidence>
<dbReference type="Proteomes" id="UP000198906">
    <property type="component" value="Unassembled WGS sequence"/>
</dbReference>
<evidence type="ECO:0000313" key="3">
    <source>
        <dbReference type="EMBL" id="SCL19938.1"/>
    </source>
</evidence>
<name>A0A1C6RRZ1_9ACTN</name>
<dbReference type="InterPro" id="IPR002347">
    <property type="entry name" value="SDR_fam"/>
</dbReference>
<dbReference type="GO" id="GO:0016491">
    <property type="term" value="F:oxidoreductase activity"/>
    <property type="evidence" value="ECO:0007669"/>
    <property type="project" value="UniProtKB-KW"/>
</dbReference>
<comment type="similarity">
    <text evidence="1">Belongs to the short-chain dehydrogenases/reductases (SDR) family.</text>
</comment>
<dbReference type="PRINTS" id="PR00081">
    <property type="entry name" value="GDHRDH"/>
</dbReference>
<sequence>MRQPGRPVVTGDTDEADVLARLDGVLVGPATLEPDVVRQRLDDDMNPVHALAGRHRRPHGVAPGCDAGKLSAGLTRQESGELLLLVRHVVPLKRLTTEHPLSGAGGDPAGIQEITQEGADRTLRLLATSVILGHRYAARQFVRQGTGGSIISTSSVAGLQGGQSTLGYTAAKHAVVGIVREATAQLAPLGIRSNAVAPGITMTGIMGPAFGVPRERDEEFKAFLATELADKQPIGRVGQPEDIAKAVLFLASDDAEWITGVVLPVDGGQTAISMGGWLAAAGQAGADFVSR</sequence>
<proteinExistence type="inferred from homology"/>
<dbReference type="Pfam" id="PF13561">
    <property type="entry name" value="adh_short_C2"/>
    <property type="match status" value="1"/>
</dbReference>
<keyword evidence="4" id="KW-1185">Reference proteome</keyword>
<dbReference type="PANTHER" id="PTHR24321">
    <property type="entry name" value="DEHYDROGENASES, SHORT CHAIN"/>
    <property type="match status" value="1"/>
</dbReference>
<dbReference type="STRING" id="47866.GA0074694_2870"/>
<organism evidence="3 4">
    <name type="scientific">Micromonospora inyonensis</name>
    <dbReference type="NCBI Taxonomy" id="47866"/>
    <lineage>
        <taxon>Bacteria</taxon>
        <taxon>Bacillati</taxon>
        <taxon>Actinomycetota</taxon>
        <taxon>Actinomycetes</taxon>
        <taxon>Micromonosporales</taxon>
        <taxon>Micromonosporaceae</taxon>
        <taxon>Micromonospora</taxon>
    </lineage>
</organism>
<dbReference type="AlphaFoldDB" id="A0A1C6RRZ1"/>
<dbReference type="SUPFAM" id="SSF51735">
    <property type="entry name" value="NAD(P)-binding Rossmann-fold domains"/>
    <property type="match status" value="1"/>
</dbReference>
<protein>
    <submittedName>
        <fullName evidence="3">Short chain dehydrogenase</fullName>
    </submittedName>
</protein>
<accession>A0A1C6RRZ1</accession>
<dbReference type="PANTHER" id="PTHR24321:SF8">
    <property type="entry name" value="ESTRADIOL 17-BETA-DEHYDROGENASE 8-RELATED"/>
    <property type="match status" value="1"/>
</dbReference>
<dbReference type="Gene3D" id="3.40.50.720">
    <property type="entry name" value="NAD(P)-binding Rossmann-like Domain"/>
    <property type="match status" value="1"/>
</dbReference>
<gene>
    <name evidence="3" type="ORF">GA0074694_2870</name>
</gene>